<dbReference type="Proteomes" id="UP000789759">
    <property type="component" value="Unassembled WGS sequence"/>
</dbReference>
<evidence type="ECO:0000313" key="2">
    <source>
        <dbReference type="EMBL" id="CAG8752171.1"/>
    </source>
</evidence>
<gene>
    <name evidence="2" type="ORF">CPELLU_LOCUS14772</name>
</gene>
<comment type="caution">
    <text evidence="2">The sequence shown here is derived from an EMBL/GenBank/DDBJ whole genome shotgun (WGS) entry which is preliminary data.</text>
</comment>
<name>A0A9N9NQJ2_9GLOM</name>
<organism evidence="2 3">
    <name type="scientific">Cetraspora pellucida</name>
    <dbReference type="NCBI Taxonomy" id="1433469"/>
    <lineage>
        <taxon>Eukaryota</taxon>
        <taxon>Fungi</taxon>
        <taxon>Fungi incertae sedis</taxon>
        <taxon>Mucoromycota</taxon>
        <taxon>Glomeromycotina</taxon>
        <taxon>Glomeromycetes</taxon>
        <taxon>Diversisporales</taxon>
        <taxon>Gigasporaceae</taxon>
        <taxon>Cetraspora</taxon>
    </lineage>
</organism>
<feature type="non-terminal residue" evidence="2">
    <location>
        <position position="496"/>
    </location>
</feature>
<reference evidence="2" key="1">
    <citation type="submission" date="2021-06" db="EMBL/GenBank/DDBJ databases">
        <authorList>
            <person name="Kallberg Y."/>
            <person name="Tangrot J."/>
            <person name="Rosling A."/>
        </authorList>
    </citation>
    <scope>NUCLEOTIDE SEQUENCE</scope>
    <source>
        <strain evidence="2">FL966</strain>
    </source>
</reference>
<protein>
    <submittedName>
        <fullName evidence="2">1599_t:CDS:1</fullName>
    </submittedName>
</protein>
<dbReference type="OrthoDB" id="5531344at2759"/>
<evidence type="ECO:0000313" key="3">
    <source>
        <dbReference type="Proteomes" id="UP000789759"/>
    </source>
</evidence>
<dbReference type="EMBL" id="CAJVQA010018107">
    <property type="protein sequence ID" value="CAG8752171.1"/>
    <property type="molecule type" value="Genomic_DNA"/>
</dbReference>
<evidence type="ECO:0000256" key="1">
    <source>
        <dbReference type="SAM" id="MobiDB-lite"/>
    </source>
</evidence>
<sequence length="496" mass="56256">PINQKLNEVAKLEHLVPATPSLPSRPITISIKQTVETTNQGNQQEWHEILSEFFLKIQMIETNRVFQTELNVLSSEYEKQITKYLDRLLQELTLWRSKLEVNESISSIKRKNDQVDGSPIEENENPAKKIQKLMDPQIVQIKATNSEIEQKIDSFIDHKKSEINDSNRTEFLRKSSNPEDIISCARSDAAEINRNIQMKLDVVNNEDGPLARSTFSSAHQRNETNKISPAYLSSGVEERIQNIEKHLNVQIVTPVPLEVYTRIKLLEDRIMQLEREYPPWAALNFNQPNRQLPPPSATIISRNVNNEIISNVASTTLGKKIAPKLVSMHPPTANPAVDVRTNLPNNLTQQAFKLSRTPRPIKPKGRGRGQTSLTRTIMEQLRPIQCADIEQKDNGLVLNGPTEKSLLNEPTEKSLLNEPTEKSLLNEPTEKCLLNEPPEKSLLNEPTEKSLLNEPTEKSLLIEPTEESLLNEPTEKSLLNEPTEKSLLNEPTEKSC</sequence>
<dbReference type="AlphaFoldDB" id="A0A9N9NQJ2"/>
<keyword evidence="3" id="KW-1185">Reference proteome</keyword>
<proteinExistence type="predicted"/>
<feature type="region of interest" description="Disordered" evidence="1">
    <location>
        <begin position="399"/>
        <end position="496"/>
    </location>
</feature>
<accession>A0A9N9NQJ2</accession>